<dbReference type="Proteomes" id="UP001208131">
    <property type="component" value="Unassembled WGS sequence"/>
</dbReference>
<keyword evidence="1" id="KW-0812">Transmembrane</keyword>
<feature type="transmembrane region" description="Helical" evidence="1">
    <location>
        <begin position="71"/>
        <end position="88"/>
    </location>
</feature>
<reference evidence="2 3" key="1">
    <citation type="journal article" date="2021" name="ISME Commun">
        <title>Automated analysis of genomic sequences facilitates high-throughput and comprehensive description of bacteria.</title>
        <authorList>
            <person name="Hitch T.C.A."/>
        </authorList>
    </citation>
    <scope>NUCLEOTIDE SEQUENCE [LARGE SCALE GENOMIC DNA]</scope>
    <source>
        <strain evidence="2 3">Sanger_31</strain>
    </source>
</reference>
<organism evidence="2 3">
    <name type="scientific">Hominimerdicola aceti</name>
    <dbReference type="NCBI Taxonomy" id="2981726"/>
    <lineage>
        <taxon>Bacteria</taxon>
        <taxon>Bacillati</taxon>
        <taxon>Bacillota</taxon>
        <taxon>Clostridia</taxon>
        <taxon>Eubacteriales</taxon>
        <taxon>Oscillospiraceae</taxon>
        <taxon>Hominimerdicola</taxon>
    </lineage>
</organism>
<sequence length="147" mass="16820">MSEISFDKHRSPVKTALLYLVLWELATVIMWLFTAKLFVIYPLFAVGFTVVYPVCTWWACYRHAKNYGLKWYVAPVMIAVSVIEYIFVEEARSVVPNFIVLTVLTAGFAAGLGNCFADKDAINAAKEDKKRKKLKKEPEYKNILDDN</sequence>
<evidence type="ECO:0000313" key="3">
    <source>
        <dbReference type="Proteomes" id="UP001208131"/>
    </source>
</evidence>
<keyword evidence="1" id="KW-0472">Membrane</keyword>
<dbReference type="EMBL" id="JAOQJZ010000005">
    <property type="protein sequence ID" value="MCU6705566.1"/>
    <property type="molecule type" value="Genomic_DNA"/>
</dbReference>
<feature type="transmembrane region" description="Helical" evidence="1">
    <location>
        <begin position="94"/>
        <end position="117"/>
    </location>
</feature>
<feature type="transmembrane region" description="Helical" evidence="1">
    <location>
        <begin position="39"/>
        <end position="59"/>
    </location>
</feature>
<comment type="caution">
    <text evidence="2">The sequence shown here is derived from an EMBL/GenBank/DDBJ whole genome shotgun (WGS) entry which is preliminary data.</text>
</comment>
<accession>A0AAE3IG01</accession>
<proteinExistence type="predicted"/>
<name>A0AAE3IG01_9FIRM</name>
<gene>
    <name evidence="2" type="ORF">OCV57_06455</name>
</gene>
<feature type="transmembrane region" description="Helical" evidence="1">
    <location>
        <begin position="16"/>
        <end position="33"/>
    </location>
</feature>
<protein>
    <submittedName>
        <fullName evidence="2">Uncharacterized protein</fullName>
    </submittedName>
</protein>
<keyword evidence="1" id="KW-1133">Transmembrane helix</keyword>
<keyword evidence="3" id="KW-1185">Reference proteome</keyword>
<evidence type="ECO:0000313" key="2">
    <source>
        <dbReference type="EMBL" id="MCU6705566.1"/>
    </source>
</evidence>
<dbReference type="RefSeq" id="WP_046439874.1">
    <property type="nucleotide sequence ID" value="NZ_JAOQJZ010000005.1"/>
</dbReference>
<evidence type="ECO:0000256" key="1">
    <source>
        <dbReference type="SAM" id="Phobius"/>
    </source>
</evidence>
<dbReference type="AlphaFoldDB" id="A0AAE3IG01"/>